<dbReference type="SUPFAM" id="SSF88713">
    <property type="entry name" value="Glycoside hydrolase/deacetylase"/>
    <property type="match status" value="1"/>
</dbReference>
<keyword evidence="2" id="KW-0378">Hydrolase</keyword>
<dbReference type="GO" id="GO:0005975">
    <property type="term" value="P:carbohydrate metabolic process"/>
    <property type="evidence" value="ECO:0007669"/>
    <property type="project" value="InterPro"/>
</dbReference>
<proteinExistence type="predicted"/>
<dbReference type="STRING" id="46177.SAMN05660976_05864"/>
<dbReference type="CDD" id="cd10917">
    <property type="entry name" value="CE4_NodB_like_6s_7s"/>
    <property type="match status" value="1"/>
</dbReference>
<evidence type="ECO:0000256" key="2">
    <source>
        <dbReference type="ARBA" id="ARBA00022801"/>
    </source>
</evidence>
<dbReference type="PANTHER" id="PTHR10587">
    <property type="entry name" value="GLYCOSYL TRANSFERASE-RELATED"/>
    <property type="match status" value="1"/>
</dbReference>
<reference evidence="4 5" key="1">
    <citation type="submission" date="2016-10" db="EMBL/GenBank/DDBJ databases">
        <authorList>
            <person name="de Groot N.N."/>
        </authorList>
    </citation>
    <scope>NUCLEOTIDE SEQUENCE [LARGE SCALE GENOMIC DNA]</scope>
    <source>
        <strain evidence="4 5">DSM 43357</strain>
    </source>
</reference>
<dbReference type="InterPro" id="IPR002509">
    <property type="entry name" value="NODB_dom"/>
</dbReference>
<accession>A0A1H8AL90</accession>
<dbReference type="InterPro" id="IPR050248">
    <property type="entry name" value="Polysacc_deacetylase_ArnD"/>
</dbReference>
<evidence type="ECO:0000313" key="5">
    <source>
        <dbReference type="Proteomes" id="UP000198953"/>
    </source>
</evidence>
<dbReference type="Gene3D" id="3.20.20.370">
    <property type="entry name" value="Glycoside hydrolase/deacetylase"/>
    <property type="match status" value="1"/>
</dbReference>
<dbReference type="Proteomes" id="UP000198953">
    <property type="component" value="Unassembled WGS sequence"/>
</dbReference>
<feature type="domain" description="NodB homology" evidence="3">
    <location>
        <begin position="65"/>
        <end position="242"/>
    </location>
</feature>
<dbReference type="OrthoDB" id="3521160at2"/>
<evidence type="ECO:0000313" key="4">
    <source>
        <dbReference type="EMBL" id="SEM70744.1"/>
    </source>
</evidence>
<keyword evidence="1" id="KW-0479">Metal-binding</keyword>
<evidence type="ECO:0000259" key="3">
    <source>
        <dbReference type="PROSITE" id="PS51677"/>
    </source>
</evidence>
<dbReference type="PROSITE" id="PS51257">
    <property type="entry name" value="PROKAR_LIPOPROTEIN"/>
    <property type="match status" value="1"/>
</dbReference>
<dbReference type="GO" id="GO:0046872">
    <property type="term" value="F:metal ion binding"/>
    <property type="evidence" value="ECO:0007669"/>
    <property type="project" value="UniProtKB-KW"/>
</dbReference>
<dbReference type="Pfam" id="PF01522">
    <property type="entry name" value="Polysacc_deac_1"/>
    <property type="match status" value="1"/>
</dbReference>
<dbReference type="GO" id="GO:0016020">
    <property type="term" value="C:membrane"/>
    <property type="evidence" value="ECO:0007669"/>
    <property type="project" value="TreeGrafter"/>
</dbReference>
<dbReference type="PANTHER" id="PTHR10587:SF133">
    <property type="entry name" value="CHITIN DEACETYLASE 1-RELATED"/>
    <property type="match status" value="1"/>
</dbReference>
<dbReference type="InterPro" id="IPR011330">
    <property type="entry name" value="Glyco_hydro/deAcase_b/a-brl"/>
</dbReference>
<protein>
    <submittedName>
        <fullName evidence="4">Peptidoglycan/xylan/chitin deacetylase, PgdA/CDA1 family</fullName>
    </submittedName>
</protein>
<organism evidence="4 5">
    <name type="scientific">Nonomuraea pusilla</name>
    <dbReference type="NCBI Taxonomy" id="46177"/>
    <lineage>
        <taxon>Bacteria</taxon>
        <taxon>Bacillati</taxon>
        <taxon>Actinomycetota</taxon>
        <taxon>Actinomycetes</taxon>
        <taxon>Streptosporangiales</taxon>
        <taxon>Streptosporangiaceae</taxon>
        <taxon>Nonomuraea</taxon>
    </lineage>
</organism>
<name>A0A1H8AL90_9ACTN</name>
<keyword evidence="5" id="KW-1185">Reference proteome</keyword>
<dbReference type="PROSITE" id="PS51677">
    <property type="entry name" value="NODB"/>
    <property type="match status" value="1"/>
</dbReference>
<evidence type="ECO:0000256" key="1">
    <source>
        <dbReference type="ARBA" id="ARBA00022723"/>
    </source>
</evidence>
<sequence length="261" mass="29167">MRGWAVALALLTLMACGGEPWPRREHQLAPVRAPQAIDPAALARRLAAIQPGWPRSRRFDCAKLKCVALTFDDGPGEYTPRLLDELRRRDVKATFFVLGEMVAADRSGHMIRRIAADGHELGNHSWNHPSLTGVSGDELKRQLRQTEELVHRLTGVRMRLMRPPYGATDKAVAEETRREGLAQILWNVDTLDWRDRDPEVVARRAAAATPGSIVLMHDIHPTTVEAVPKVLDTLAKKGFTFVTVSELYGKEPLAGKTYTER</sequence>
<dbReference type="AlphaFoldDB" id="A0A1H8AL90"/>
<dbReference type="EMBL" id="FOBF01000016">
    <property type="protein sequence ID" value="SEM70744.1"/>
    <property type="molecule type" value="Genomic_DNA"/>
</dbReference>
<gene>
    <name evidence="4" type="ORF">SAMN05660976_05864</name>
</gene>
<dbReference type="GO" id="GO:0016810">
    <property type="term" value="F:hydrolase activity, acting on carbon-nitrogen (but not peptide) bonds"/>
    <property type="evidence" value="ECO:0007669"/>
    <property type="project" value="InterPro"/>
</dbReference>
<dbReference type="RefSeq" id="WP_091103906.1">
    <property type="nucleotide sequence ID" value="NZ_FOBF01000016.1"/>
</dbReference>